<organism evidence="1 2">
    <name type="scientific">Microcystis aeruginosa NIES-3804</name>
    <dbReference type="NCBI Taxonomy" id="2517783"/>
    <lineage>
        <taxon>Bacteria</taxon>
        <taxon>Bacillati</taxon>
        <taxon>Cyanobacteriota</taxon>
        <taxon>Cyanophyceae</taxon>
        <taxon>Oscillatoriophycideae</taxon>
        <taxon>Chroococcales</taxon>
        <taxon>Microcystaceae</taxon>
        <taxon>Microcystis</taxon>
    </lineage>
</organism>
<name>A0A6H9GXR4_MICAE</name>
<evidence type="ECO:0000313" key="1">
    <source>
        <dbReference type="EMBL" id="GCL50576.1"/>
    </source>
</evidence>
<dbReference type="Proteomes" id="UP000435041">
    <property type="component" value="Unassembled WGS sequence"/>
</dbReference>
<evidence type="ECO:0000313" key="2">
    <source>
        <dbReference type="Proteomes" id="UP000435041"/>
    </source>
</evidence>
<sequence>MISELARPQPNAGVLQWSREVSSMALSVITIEAIYYGLTSKPNARINTWFQQFFITVKLYQLLLKLLS</sequence>
<comment type="caution">
    <text evidence="1">The sequence shown here is derived from an EMBL/GenBank/DDBJ whole genome shotgun (WGS) entry which is preliminary data.</text>
</comment>
<proteinExistence type="predicted"/>
<protein>
    <submittedName>
        <fullName evidence="1">Uncharacterized protein</fullName>
    </submittedName>
</protein>
<dbReference type="EMBL" id="BJCI01000032">
    <property type="protein sequence ID" value="GCL50576.1"/>
    <property type="molecule type" value="Genomic_DNA"/>
</dbReference>
<accession>A0A6H9GXR4</accession>
<reference evidence="1 2" key="1">
    <citation type="submission" date="2019-02" db="EMBL/GenBank/DDBJ databases">
        <title>Draft genome sequence of Arthrospira platensis NIES-3804.</title>
        <authorList>
            <person name="Yamaguchi H."/>
            <person name="Suzuki S."/>
            <person name="Kawachi M."/>
        </authorList>
    </citation>
    <scope>NUCLEOTIDE SEQUENCE [LARGE SCALE GENOMIC DNA]</scope>
    <source>
        <strain evidence="1 2">NIES-3804</strain>
    </source>
</reference>
<dbReference type="Gene3D" id="3.40.50.1010">
    <property type="entry name" value="5'-nuclease"/>
    <property type="match status" value="1"/>
</dbReference>
<gene>
    <name evidence="1" type="ORF">NIES3804_21440</name>
</gene>
<dbReference type="AlphaFoldDB" id="A0A6H9GXR4"/>